<name>A0A183GAD5_HELPZ</name>
<evidence type="ECO:0000313" key="3">
    <source>
        <dbReference type="Proteomes" id="UP000050761"/>
    </source>
</evidence>
<protein>
    <submittedName>
        <fullName evidence="2 4">Uncharacterized protein</fullName>
    </submittedName>
</protein>
<feature type="region of interest" description="Disordered" evidence="1">
    <location>
        <begin position="97"/>
        <end position="139"/>
    </location>
</feature>
<proteinExistence type="predicted"/>
<dbReference type="Proteomes" id="UP000050761">
    <property type="component" value="Unassembled WGS sequence"/>
</dbReference>
<dbReference type="OrthoDB" id="5872748at2759"/>
<accession>A0A183GAD5</accession>
<gene>
    <name evidence="2" type="ORF">HPBE_LOCUS18967</name>
</gene>
<reference evidence="2 3" key="1">
    <citation type="submission" date="2018-11" db="EMBL/GenBank/DDBJ databases">
        <authorList>
            <consortium name="Pathogen Informatics"/>
        </authorList>
    </citation>
    <scope>NUCLEOTIDE SEQUENCE [LARGE SCALE GENOMIC DNA]</scope>
</reference>
<keyword evidence="3" id="KW-1185">Reference proteome</keyword>
<evidence type="ECO:0000313" key="2">
    <source>
        <dbReference type="EMBL" id="VDP13535.1"/>
    </source>
</evidence>
<reference evidence="4" key="2">
    <citation type="submission" date="2019-09" db="UniProtKB">
        <authorList>
            <consortium name="WormBaseParasite"/>
        </authorList>
    </citation>
    <scope>IDENTIFICATION</scope>
</reference>
<dbReference type="EMBL" id="UZAH01031036">
    <property type="protein sequence ID" value="VDP13535.1"/>
    <property type="molecule type" value="Genomic_DNA"/>
</dbReference>
<evidence type="ECO:0000256" key="1">
    <source>
        <dbReference type="SAM" id="MobiDB-lite"/>
    </source>
</evidence>
<accession>A0A3P8C5E2</accession>
<sequence>MDDSPASQDSPPYVPNYDTGSCDDAENALAMARVITCGTTTTEAGSNQTAVVEVQGVQEKVHLELGLDQLRALVDHLSGRGPLSTTDDDNCWEERLSASQLSTSEPSASQPAESQQARPQRQRRGAPRQTGRVQQSENDQFRVVMQRLARDNEISLRKLGAALAHFDTGAQYHAFITDKMRECSISLNSAKAIQDTCSQIPHSSDSIVRSLTEVVAAQFDALVGVVTTVSTRCEFARANHRSIAKAEAMEVKNSSQSLPDEFFLHGRHLTQNWNIESDPPFKNLPDAVIEALVGCCLDGIGLGAKELVESTVEELIRSPTRYWETLGNDNSTRSQAFQERKKYRAIWGPFFRDALTKAMADVRQYVPKNGRLVPPPKSRKTSTSAATADESDDYDIFDEVRRT</sequence>
<dbReference type="WBParaSite" id="HPBE_0001896801-mRNA-1">
    <property type="protein sequence ID" value="HPBE_0001896801-mRNA-1"/>
    <property type="gene ID" value="HPBE_0001896801"/>
</dbReference>
<dbReference type="AlphaFoldDB" id="A0A183GAD5"/>
<organism evidence="3 4">
    <name type="scientific">Heligmosomoides polygyrus</name>
    <name type="common">Parasitic roundworm</name>
    <dbReference type="NCBI Taxonomy" id="6339"/>
    <lineage>
        <taxon>Eukaryota</taxon>
        <taxon>Metazoa</taxon>
        <taxon>Ecdysozoa</taxon>
        <taxon>Nematoda</taxon>
        <taxon>Chromadorea</taxon>
        <taxon>Rhabditida</taxon>
        <taxon>Rhabditina</taxon>
        <taxon>Rhabditomorpha</taxon>
        <taxon>Strongyloidea</taxon>
        <taxon>Heligmosomidae</taxon>
        <taxon>Heligmosomoides</taxon>
    </lineage>
</organism>
<feature type="compositionally biased region" description="Low complexity" evidence="1">
    <location>
        <begin position="102"/>
        <end position="119"/>
    </location>
</feature>
<evidence type="ECO:0000313" key="4">
    <source>
        <dbReference type="WBParaSite" id="HPBE_0001896801-mRNA-1"/>
    </source>
</evidence>
<feature type="region of interest" description="Disordered" evidence="1">
    <location>
        <begin position="367"/>
        <end position="403"/>
    </location>
</feature>